<evidence type="ECO:0000313" key="1">
    <source>
        <dbReference type="EMBL" id="VDO99063.1"/>
    </source>
</evidence>
<dbReference type="Pfam" id="PF03564">
    <property type="entry name" value="DUF1759"/>
    <property type="match status" value="1"/>
</dbReference>
<name>A0A183FZR1_HELPZ</name>
<accession>A0A3P8B3G6</accession>
<proteinExistence type="predicted"/>
<dbReference type="AlphaFoldDB" id="A0A183FZR1"/>
<evidence type="ECO:0000313" key="2">
    <source>
        <dbReference type="Proteomes" id="UP000050761"/>
    </source>
</evidence>
<organism evidence="2 3">
    <name type="scientific">Heligmosomoides polygyrus</name>
    <name type="common">Parasitic roundworm</name>
    <dbReference type="NCBI Taxonomy" id="6339"/>
    <lineage>
        <taxon>Eukaryota</taxon>
        <taxon>Metazoa</taxon>
        <taxon>Ecdysozoa</taxon>
        <taxon>Nematoda</taxon>
        <taxon>Chromadorea</taxon>
        <taxon>Rhabditida</taxon>
        <taxon>Rhabditina</taxon>
        <taxon>Rhabditomorpha</taxon>
        <taxon>Strongyloidea</taxon>
        <taxon>Heligmosomidae</taxon>
        <taxon>Heligmosomoides</taxon>
    </lineage>
</organism>
<protein>
    <submittedName>
        <fullName evidence="3">FH2 domain-containing protein</fullName>
    </submittedName>
</protein>
<dbReference type="WBParaSite" id="HPBE_0001426501-mRNA-1">
    <property type="protein sequence ID" value="HPBE_0001426501-mRNA-1"/>
    <property type="gene ID" value="HPBE_0001426501"/>
</dbReference>
<gene>
    <name evidence="1" type="ORF">HPBE_LOCUS14266</name>
</gene>
<sequence length="100" mass="11475">MAKEFDNLLEEVKATESKFCEYYLASTWDMVGEVDELIVAMEEIPTFSGNLEERDTNWGLFCSLVHEQEPPPLRKFAYLLSTLAGEAKEALSGFQFREEN</sequence>
<accession>A0A183FZR1</accession>
<reference evidence="1 2" key="1">
    <citation type="submission" date="2018-11" db="EMBL/GenBank/DDBJ databases">
        <authorList>
            <consortium name="Pathogen Informatics"/>
        </authorList>
    </citation>
    <scope>NUCLEOTIDE SEQUENCE [LARGE SCALE GENOMIC DNA]</scope>
</reference>
<dbReference type="OrthoDB" id="5987340at2759"/>
<dbReference type="InterPro" id="IPR005312">
    <property type="entry name" value="DUF1759"/>
</dbReference>
<dbReference type="EMBL" id="UZAH01028280">
    <property type="protein sequence ID" value="VDO99063.1"/>
    <property type="molecule type" value="Genomic_DNA"/>
</dbReference>
<dbReference type="Proteomes" id="UP000050761">
    <property type="component" value="Unassembled WGS sequence"/>
</dbReference>
<reference evidence="3" key="2">
    <citation type="submission" date="2019-09" db="UniProtKB">
        <authorList>
            <consortium name="WormBaseParasite"/>
        </authorList>
    </citation>
    <scope>IDENTIFICATION</scope>
</reference>
<keyword evidence="2" id="KW-1185">Reference proteome</keyword>
<evidence type="ECO:0000313" key="3">
    <source>
        <dbReference type="WBParaSite" id="HPBE_0001426501-mRNA-1"/>
    </source>
</evidence>